<feature type="coiled-coil region" evidence="1">
    <location>
        <begin position="197"/>
        <end position="251"/>
    </location>
</feature>
<dbReference type="Proteomes" id="UP000799429">
    <property type="component" value="Unassembled WGS sequence"/>
</dbReference>
<name>A0A9P4SCX6_9PEZI</name>
<keyword evidence="1" id="KW-0175">Coiled coil</keyword>
<feature type="coiled-coil region" evidence="1">
    <location>
        <begin position="614"/>
        <end position="664"/>
    </location>
</feature>
<evidence type="ECO:0000313" key="4">
    <source>
        <dbReference type="Proteomes" id="UP000799429"/>
    </source>
</evidence>
<sequence>MVPAKRPPTFDLNPPSGPKKQRGVYVDLPVNIKSSSAQSKHSRGPQRQSVREPVEPPTPIHSTSASRRASLEGARPPISLGGVHGSPREPMSPKDHGQKYHSKLSNDPAIQTKPVFDRSASPIKLSNSDIAMATPEHESGRSTPRGVAPVVNMLATEDVSDTAVLGTASAPSPGSFSSMMKELVAQTAKVVVATLRQQDAQAQVNESERQYEKSKQHTQFQSFQEAKRIALATAKENLKKLNQEVDLEQNAQGAMADAFESAVLSASKREKLLEVPVNVVHDLTARVESLESILFPENTSNNPGLLERVVDLESSLKSVPLKSKQNESDGNVDVSSRQFYALVDEFDIVRGRVSDAERHIDSLFDFRHDQRGDNKDNLEQMDKIREDIRNFSRGEASAKCDLDEVKTDIRSLRSGESKKNHDIKKMKKDLEVIQEGLAHLSSTQWEKSKLEAAIQDLEIFKQDTKRDMNTVTQDLERVNEDIRSINRGESNYHRNVEYFKVEEDIRSLREEFRRISSGESSTKPGTDNDSQGLAKAQEDVGELAKVKEDIKMLKIDVRAAVLDASAAKGRTEIEDQMFNDLQNKIDALKPKDPSDSAKLQELTEKFEKLKSYDLRDLSNKVEKLDAEKLDAASQRLTALESFNLQDLRRTLKELENDHAEVKTAASSALDIARSVQTDHAALSHKVESDLRVKMSSLDSKMAGLPAYVEGLKDDLDTHKTYFKSFETLTDETLATLESDLECLMNQSTGMVVRSENSNDLPMGNGDENPRTGITSIQREFNAFKLSVRKQQDEQEEKDKLCLEYIDGMGEDVGGLAARLDTFRTELDGFTKNEEISRTEHASLKSEIGQLSKDLQAHAQAFEKFKKNLSETPHHPPPSPYALVSPYNHEARASAHGNNSLSPPSVNPEDFIDVKHLLQQVKKFEDRVEKEHNYIHDVVSPRIQGFGEALDMLSRRYDNITTDDMARHMLRQLSVVWPYAERCNEEFLRLRQFEAATNARLDGFDTQLQQHKATIGTRLDDIDKKVQEYKRIVDDVVAQVNKVESSNLNLEVHISSANRVANNAEQKASAAEAKATTAENIAITSRNTPALGGDNSLLPTRFKKVEASLAKITSDLATLINVDLKALRNLIETSKKELQEKLENLTADVNAYRSGDSMDRNELAERLKKTAVAVRQLAEADQNKKDDIGTLQFTVEQLCAAASIEPPPWTED</sequence>
<proteinExistence type="predicted"/>
<reference evidence="3" key="1">
    <citation type="journal article" date="2020" name="Stud. Mycol.">
        <title>101 Dothideomycetes genomes: a test case for predicting lifestyles and emergence of pathogens.</title>
        <authorList>
            <person name="Haridas S."/>
            <person name="Albert R."/>
            <person name="Binder M."/>
            <person name="Bloem J."/>
            <person name="Labutti K."/>
            <person name="Salamov A."/>
            <person name="Andreopoulos B."/>
            <person name="Baker S."/>
            <person name="Barry K."/>
            <person name="Bills G."/>
            <person name="Bluhm B."/>
            <person name="Cannon C."/>
            <person name="Castanera R."/>
            <person name="Culley D."/>
            <person name="Daum C."/>
            <person name="Ezra D."/>
            <person name="Gonzalez J."/>
            <person name="Henrissat B."/>
            <person name="Kuo A."/>
            <person name="Liang C."/>
            <person name="Lipzen A."/>
            <person name="Lutzoni F."/>
            <person name="Magnuson J."/>
            <person name="Mondo S."/>
            <person name="Nolan M."/>
            <person name="Ohm R."/>
            <person name="Pangilinan J."/>
            <person name="Park H.-J."/>
            <person name="Ramirez L."/>
            <person name="Alfaro M."/>
            <person name="Sun H."/>
            <person name="Tritt A."/>
            <person name="Yoshinaga Y."/>
            <person name="Zwiers L.-H."/>
            <person name="Turgeon B."/>
            <person name="Goodwin S."/>
            <person name="Spatafora J."/>
            <person name="Crous P."/>
            <person name="Grigoriev I."/>
        </authorList>
    </citation>
    <scope>NUCLEOTIDE SEQUENCE</scope>
    <source>
        <strain evidence="3">CBS 101060</strain>
    </source>
</reference>
<feature type="region of interest" description="Disordered" evidence="2">
    <location>
        <begin position="515"/>
        <end position="536"/>
    </location>
</feature>
<protein>
    <submittedName>
        <fullName evidence="3">Uncharacterized protein</fullName>
    </submittedName>
</protein>
<feature type="coiled-coil region" evidence="1">
    <location>
        <begin position="1123"/>
        <end position="1154"/>
    </location>
</feature>
<evidence type="ECO:0000256" key="2">
    <source>
        <dbReference type="SAM" id="MobiDB-lite"/>
    </source>
</evidence>
<feature type="region of interest" description="Disordered" evidence="2">
    <location>
        <begin position="1"/>
        <end position="120"/>
    </location>
</feature>
<gene>
    <name evidence="3" type="ORF">M501DRAFT_991376</name>
</gene>
<dbReference type="AlphaFoldDB" id="A0A9P4SCX6"/>
<evidence type="ECO:0000256" key="1">
    <source>
        <dbReference type="SAM" id="Coils"/>
    </source>
</evidence>
<dbReference type="OrthoDB" id="3438382at2759"/>
<feature type="coiled-coil region" evidence="1">
    <location>
        <begin position="1053"/>
        <end position="1080"/>
    </location>
</feature>
<comment type="caution">
    <text evidence="3">The sequence shown here is derived from an EMBL/GenBank/DDBJ whole genome shotgun (WGS) entry which is preliminary data.</text>
</comment>
<keyword evidence="4" id="KW-1185">Reference proteome</keyword>
<feature type="compositionally biased region" description="Polar residues" evidence="2">
    <location>
        <begin position="517"/>
        <end position="531"/>
    </location>
</feature>
<organism evidence="3 4">
    <name type="scientific">Patellaria atrata CBS 101060</name>
    <dbReference type="NCBI Taxonomy" id="1346257"/>
    <lineage>
        <taxon>Eukaryota</taxon>
        <taxon>Fungi</taxon>
        <taxon>Dikarya</taxon>
        <taxon>Ascomycota</taxon>
        <taxon>Pezizomycotina</taxon>
        <taxon>Dothideomycetes</taxon>
        <taxon>Dothideomycetes incertae sedis</taxon>
        <taxon>Patellariales</taxon>
        <taxon>Patellariaceae</taxon>
        <taxon>Patellaria</taxon>
    </lineage>
</organism>
<dbReference type="EMBL" id="MU006093">
    <property type="protein sequence ID" value="KAF2840368.1"/>
    <property type="molecule type" value="Genomic_DNA"/>
</dbReference>
<accession>A0A9P4SCX6</accession>
<evidence type="ECO:0000313" key="3">
    <source>
        <dbReference type="EMBL" id="KAF2840368.1"/>
    </source>
</evidence>